<evidence type="ECO:0000313" key="4">
    <source>
        <dbReference type="Proteomes" id="UP000594260"/>
    </source>
</evidence>
<name>A0A7M7JR27_VARDE</name>
<reference evidence="3" key="1">
    <citation type="submission" date="2021-01" db="UniProtKB">
        <authorList>
            <consortium name="EnsemblMetazoa"/>
        </authorList>
    </citation>
    <scope>IDENTIFICATION</scope>
</reference>
<dbReference type="RefSeq" id="XP_022649892.1">
    <property type="nucleotide sequence ID" value="XM_022794157.1"/>
</dbReference>
<dbReference type="Proteomes" id="UP000594260">
    <property type="component" value="Unplaced"/>
</dbReference>
<evidence type="ECO:0000313" key="3">
    <source>
        <dbReference type="EnsemblMetazoa" id="XP_022649892"/>
    </source>
</evidence>
<evidence type="ECO:0000256" key="2">
    <source>
        <dbReference type="SAM" id="SignalP"/>
    </source>
</evidence>
<sequence length="241" mass="25220">MKFLTALSAFIIVVDASMIPKLTALPALAGVAVPAIIGGKLLTVPKILAIKGAIGLTGLKIAGAQYLKRKILVPAAIAGAQAGYKASSAVLAAPQLVAAGKAAAIQGVLTHLPQFPNIEVQPAPPVQLPDIQHTFQVPIIPSPSVQWYQKPITLHLPKLVLQQPQSVHKTITIQHHVVDSPVAAAPKPSSYAPTESELSQVGYGVTPQQQPIVEQPVLTPEQSVSYDAPELPEPNLGEAPH</sequence>
<dbReference type="InParanoid" id="A0A7M7JR27"/>
<feature type="chain" id="PRO_5029764235" evidence="2">
    <location>
        <begin position="17"/>
        <end position="241"/>
    </location>
</feature>
<keyword evidence="4" id="KW-1185">Reference proteome</keyword>
<organism evidence="3 4">
    <name type="scientific">Varroa destructor</name>
    <name type="common">Honeybee mite</name>
    <dbReference type="NCBI Taxonomy" id="109461"/>
    <lineage>
        <taxon>Eukaryota</taxon>
        <taxon>Metazoa</taxon>
        <taxon>Ecdysozoa</taxon>
        <taxon>Arthropoda</taxon>
        <taxon>Chelicerata</taxon>
        <taxon>Arachnida</taxon>
        <taxon>Acari</taxon>
        <taxon>Parasitiformes</taxon>
        <taxon>Mesostigmata</taxon>
        <taxon>Gamasina</taxon>
        <taxon>Dermanyssoidea</taxon>
        <taxon>Varroidae</taxon>
        <taxon>Varroa</taxon>
    </lineage>
</organism>
<evidence type="ECO:0000256" key="1">
    <source>
        <dbReference type="SAM" id="MobiDB-lite"/>
    </source>
</evidence>
<dbReference type="EnsemblMetazoa" id="XM_022794157">
    <property type="protein sequence ID" value="XP_022649892"/>
    <property type="gene ID" value="LOC111245597"/>
</dbReference>
<feature type="region of interest" description="Disordered" evidence="1">
    <location>
        <begin position="183"/>
        <end position="241"/>
    </location>
</feature>
<proteinExistence type="predicted"/>
<feature type="signal peptide" evidence="2">
    <location>
        <begin position="1"/>
        <end position="16"/>
    </location>
</feature>
<keyword evidence="2" id="KW-0732">Signal</keyword>
<dbReference type="AlphaFoldDB" id="A0A7M7JR27"/>
<dbReference type="GeneID" id="111245597"/>
<accession>A0A7M7JR27</accession>
<dbReference type="KEGG" id="vde:111245597"/>
<protein>
    <submittedName>
        <fullName evidence="3">Uncharacterized protein</fullName>
    </submittedName>
</protein>